<protein>
    <submittedName>
        <fullName evidence="6">NAD(P)-dependent dehydrogenase, short-chain alcohol dehydrogenase family</fullName>
    </submittedName>
</protein>
<reference evidence="6 7" key="1">
    <citation type="submission" date="2016-10" db="EMBL/GenBank/DDBJ databases">
        <authorList>
            <person name="de Groot N.N."/>
        </authorList>
    </citation>
    <scope>NUCLEOTIDE SEQUENCE [LARGE SCALE GENOMIC DNA]</scope>
    <source>
        <strain evidence="6 7">DSM 16619</strain>
    </source>
</reference>
<evidence type="ECO:0000259" key="5">
    <source>
        <dbReference type="SMART" id="SM00822"/>
    </source>
</evidence>
<feature type="domain" description="Ketoreductase" evidence="5">
    <location>
        <begin position="15"/>
        <end position="204"/>
    </location>
</feature>
<name>A0A1G6XVH3_9BURK</name>
<accession>A0A1G6XVH3</accession>
<dbReference type="STRING" id="187868.SAMN05192589_109123"/>
<keyword evidence="7" id="KW-1185">Reference proteome</keyword>
<dbReference type="OrthoDB" id="9803333at2"/>
<evidence type="ECO:0000256" key="4">
    <source>
        <dbReference type="SAM" id="MobiDB-lite"/>
    </source>
</evidence>
<dbReference type="Proteomes" id="UP000198781">
    <property type="component" value="Unassembled WGS sequence"/>
</dbReference>
<organism evidence="6 7">
    <name type="scientific">Paracidovorax valerianellae</name>
    <dbReference type="NCBI Taxonomy" id="187868"/>
    <lineage>
        <taxon>Bacteria</taxon>
        <taxon>Pseudomonadati</taxon>
        <taxon>Pseudomonadota</taxon>
        <taxon>Betaproteobacteria</taxon>
        <taxon>Burkholderiales</taxon>
        <taxon>Comamonadaceae</taxon>
        <taxon>Paracidovorax</taxon>
    </lineage>
</organism>
<evidence type="ECO:0000256" key="3">
    <source>
        <dbReference type="ARBA" id="ARBA00023002"/>
    </source>
</evidence>
<evidence type="ECO:0000313" key="6">
    <source>
        <dbReference type="EMBL" id="SDD81971.1"/>
    </source>
</evidence>
<dbReference type="SUPFAM" id="SSF51735">
    <property type="entry name" value="NAD(P)-binding Rossmann-fold domains"/>
    <property type="match status" value="1"/>
</dbReference>
<feature type="compositionally biased region" description="Low complexity" evidence="4">
    <location>
        <begin position="1"/>
        <end position="11"/>
    </location>
</feature>
<dbReference type="Gene3D" id="3.40.50.720">
    <property type="entry name" value="NAD(P)-binding Rossmann-like Domain"/>
    <property type="match status" value="1"/>
</dbReference>
<dbReference type="PRINTS" id="PR00080">
    <property type="entry name" value="SDRFAMILY"/>
</dbReference>
<comment type="similarity">
    <text evidence="1">Belongs to the short-chain dehydrogenases/reductases (SDR) family.</text>
</comment>
<dbReference type="RefSeq" id="WP_092744557.1">
    <property type="nucleotide sequence ID" value="NZ_FMZC01000009.1"/>
</dbReference>
<keyword evidence="2" id="KW-0521">NADP</keyword>
<dbReference type="FunFam" id="3.40.50.720:FF:000374">
    <property type="entry name" value="3-oxoacyl-(Acyl-carrier-protein) reductase"/>
    <property type="match status" value="1"/>
</dbReference>
<dbReference type="InterPro" id="IPR057326">
    <property type="entry name" value="KR_dom"/>
</dbReference>
<dbReference type="InterPro" id="IPR002347">
    <property type="entry name" value="SDR_fam"/>
</dbReference>
<feature type="region of interest" description="Disordered" evidence="4">
    <location>
        <begin position="1"/>
        <end position="22"/>
    </location>
</feature>
<dbReference type="PANTHER" id="PTHR43639:SF1">
    <property type="entry name" value="SHORT-CHAIN DEHYDROGENASE_REDUCTASE FAMILY PROTEIN"/>
    <property type="match status" value="1"/>
</dbReference>
<proteinExistence type="inferred from homology"/>
<sequence>MTDSSPTSSTSPTPPIALVTGGSRGLGRNAALHIARQGIDVILTYRTQADEARDTVAEIESLGRRAIALPLDVSQSGTFVAFAGQVREALAQHWQRERFDFLVNNAGIGIHASFMETTEEQFDQLVGIHFKGVFFLTQKLLPLMNDGGRIVNVSTGLARFALPGFAAYAAMKGAVEVLTRYLAKELGPRGIAVNVVAPGAIETDFGGGAVRDNAQMNAFIASQTALGRVGLPDDIGGVIASLLLPASRWVNAQRIEASGGMFL</sequence>
<dbReference type="GO" id="GO:0016491">
    <property type="term" value="F:oxidoreductase activity"/>
    <property type="evidence" value="ECO:0007669"/>
    <property type="project" value="UniProtKB-KW"/>
</dbReference>
<keyword evidence="3" id="KW-0560">Oxidoreductase</keyword>
<gene>
    <name evidence="6" type="ORF">SAMN05192589_109123</name>
</gene>
<dbReference type="PRINTS" id="PR00081">
    <property type="entry name" value="GDHRDH"/>
</dbReference>
<dbReference type="AlphaFoldDB" id="A0A1G6XVH3"/>
<dbReference type="PANTHER" id="PTHR43639">
    <property type="entry name" value="OXIDOREDUCTASE, SHORT-CHAIN DEHYDROGENASE/REDUCTASE FAMILY (AFU_ORTHOLOGUE AFUA_5G02870)"/>
    <property type="match status" value="1"/>
</dbReference>
<evidence type="ECO:0000256" key="2">
    <source>
        <dbReference type="ARBA" id="ARBA00022857"/>
    </source>
</evidence>
<dbReference type="InterPro" id="IPR036291">
    <property type="entry name" value="NAD(P)-bd_dom_sf"/>
</dbReference>
<evidence type="ECO:0000256" key="1">
    <source>
        <dbReference type="ARBA" id="ARBA00006484"/>
    </source>
</evidence>
<dbReference type="SMART" id="SM00822">
    <property type="entry name" value="PKS_KR"/>
    <property type="match status" value="1"/>
</dbReference>
<dbReference type="Pfam" id="PF13561">
    <property type="entry name" value="adh_short_C2"/>
    <property type="match status" value="1"/>
</dbReference>
<dbReference type="EMBL" id="FMZC01000009">
    <property type="protein sequence ID" value="SDD81971.1"/>
    <property type="molecule type" value="Genomic_DNA"/>
</dbReference>
<evidence type="ECO:0000313" key="7">
    <source>
        <dbReference type="Proteomes" id="UP000198781"/>
    </source>
</evidence>